<reference evidence="3" key="3">
    <citation type="journal article" date="2021" name="PeerJ">
        <title>Extensive microbial diversity within the chicken gut microbiome revealed by metagenomics and culture.</title>
        <authorList>
            <person name="Gilroy R."/>
            <person name="Ravi A."/>
            <person name="Getino M."/>
            <person name="Pursley I."/>
            <person name="Horton D.L."/>
            <person name="Alikhan N.F."/>
            <person name="Baker D."/>
            <person name="Gharbi K."/>
            <person name="Hall N."/>
            <person name="Watson M."/>
            <person name="Adriaenssens E.M."/>
            <person name="Foster-Nyarko E."/>
            <person name="Jarju S."/>
            <person name="Secka A."/>
            <person name="Antonio M."/>
            <person name="Oren A."/>
            <person name="Chaudhuri R.R."/>
            <person name="La Ragione R."/>
            <person name="Hildebrand F."/>
            <person name="Pallen M.J."/>
        </authorList>
    </citation>
    <scope>NUCLEOTIDE SEQUENCE</scope>
    <source>
        <strain evidence="3">CHK149-3286</strain>
    </source>
</reference>
<reference evidence="4 5" key="1">
    <citation type="submission" date="2016-02" db="EMBL/GenBank/DDBJ databases">
        <title>Draft genome sequence of hydrocarbon degrading Staphylococcus saprophyticus Strain CNV2, isolated from crude-oil contaminated soil from Noonmati Oil Refinery, Guwahati, Assam, India.</title>
        <authorList>
            <person name="Mukherjee A."/>
            <person name="Chettri B."/>
            <person name="Langpoklakpam J."/>
            <person name="Singh A.K."/>
            <person name="Chattopadhyay D.J."/>
        </authorList>
    </citation>
    <scope>NUCLEOTIDE SEQUENCE [LARGE SCALE GENOMIC DNA]</scope>
    <source>
        <strain evidence="4 5">CNV2</strain>
    </source>
</reference>
<evidence type="ECO:0000256" key="1">
    <source>
        <dbReference type="SAM" id="Phobius"/>
    </source>
</evidence>
<comment type="caution">
    <text evidence="4">The sequence shown here is derived from an EMBL/GenBank/DDBJ whole genome shotgun (WGS) entry which is preliminary data.</text>
</comment>
<dbReference type="KEGG" id="skl:C7J89_00780"/>
<keyword evidence="1" id="KW-0472">Membrane</keyword>
<reference evidence="2 6" key="2">
    <citation type="submission" date="2019-07" db="EMBL/GenBank/DDBJ databases">
        <title>Whole genome shotgun sequence of Staphylococcus kloosii NBRC 109624.</title>
        <authorList>
            <person name="Hosoyama A."/>
            <person name="Uohara A."/>
            <person name="Ohji S."/>
            <person name="Ichikawa N."/>
        </authorList>
    </citation>
    <scope>NUCLEOTIDE SEQUENCE [LARGE SCALE GENOMIC DNA]</scope>
    <source>
        <strain evidence="2 6">NBRC 109624</strain>
    </source>
</reference>
<keyword evidence="1" id="KW-0812">Transmembrane</keyword>
<name>A0A151A3Q4_9STAP</name>
<sequence>MSKPVKLAVGIYLGTILILCIGYLILILIGSFQGNDMRGVITDANHTRNFETIGDMEQDSQFLDDNLILNIP</sequence>
<reference evidence="3" key="4">
    <citation type="submission" date="2021-09" db="EMBL/GenBank/DDBJ databases">
        <authorList>
            <person name="Gilroy R."/>
        </authorList>
    </citation>
    <scope>NUCLEOTIDE SEQUENCE</scope>
    <source>
        <strain evidence="3">CHK149-3286</strain>
    </source>
</reference>
<dbReference type="Proteomes" id="UP000321040">
    <property type="component" value="Unassembled WGS sequence"/>
</dbReference>
<keyword evidence="6" id="KW-1185">Reference proteome</keyword>
<dbReference type="OrthoDB" id="2406251at2"/>
<evidence type="ECO:0000313" key="6">
    <source>
        <dbReference type="Proteomes" id="UP000321040"/>
    </source>
</evidence>
<dbReference type="EMBL" id="DYVT01000018">
    <property type="protein sequence ID" value="HJF66953.1"/>
    <property type="molecule type" value="Genomic_DNA"/>
</dbReference>
<dbReference type="GeneID" id="69903859"/>
<dbReference type="EMBL" id="BKAQ01000008">
    <property type="protein sequence ID" value="GEP81974.1"/>
    <property type="molecule type" value="Genomic_DNA"/>
</dbReference>
<dbReference type="AlphaFoldDB" id="A0A151A3Q4"/>
<accession>A0A2T4RC06</accession>
<dbReference type="EMBL" id="LUGM01000002">
    <property type="protein sequence ID" value="KYH14039.1"/>
    <property type="molecule type" value="Genomic_DNA"/>
</dbReference>
<evidence type="ECO:0000313" key="2">
    <source>
        <dbReference type="EMBL" id="GEP81974.1"/>
    </source>
</evidence>
<dbReference type="Proteomes" id="UP000706163">
    <property type="component" value="Unassembled WGS sequence"/>
</dbReference>
<proteinExistence type="predicted"/>
<keyword evidence="1" id="KW-1133">Transmembrane helix</keyword>
<evidence type="ECO:0000313" key="3">
    <source>
        <dbReference type="EMBL" id="HJF66953.1"/>
    </source>
</evidence>
<organism evidence="4 5">
    <name type="scientific">Staphylococcus kloosii</name>
    <dbReference type="NCBI Taxonomy" id="29384"/>
    <lineage>
        <taxon>Bacteria</taxon>
        <taxon>Bacillati</taxon>
        <taxon>Bacillota</taxon>
        <taxon>Bacilli</taxon>
        <taxon>Bacillales</taxon>
        <taxon>Staphylococcaceae</taxon>
        <taxon>Staphylococcus</taxon>
    </lineage>
</organism>
<protein>
    <submittedName>
        <fullName evidence="4">Uncharacterized protein</fullName>
    </submittedName>
</protein>
<dbReference type="RefSeq" id="WP_061854262.1">
    <property type="nucleotide sequence ID" value="NZ_BKAQ01000008.1"/>
</dbReference>
<evidence type="ECO:0000313" key="4">
    <source>
        <dbReference type="EMBL" id="KYH14039.1"/>
    </source>
</evidence>
<gene>
    <name evidence="4" type="ORF">A0131_04390</name>
    <name evidence="3" type="ORF">K8V85_01450</name>
    <name evidence="2" type="ORF">SKL01_11520</name>
</gene>
<evidence type="ECO:0000313" key="5">
    <source>
        <dbReference type="Proteomes" id="UP000075418"/>
    </source>
</evidence>
<feature type="transmembrane region" description="Helical" evidence="1">
    <location>
        <begin position="7"/>
        <end position="29"/>
    </location>
</feature>
<dbReference type="Proteomes" id="UP000075418">
    <property type="component" value="Unassembled WGS sequence"/>
</dbReference>
<accession>A0A151A3Q4</accession>